<keyword evidence="8" id="KW-1185">Reference proteome</keyword>
<dbReference type="InterPro" id="IPR039425">
    <property type="entry name" value="RNA_pol_sigma-70-like"/>
</dbReference>
<comment type="caution">
    <text evidence="7">The sequence shown here is derived from an EMBL/GenBank/DDBJ whole genome shotgun (WGS) entry which is preliminary data.</text>
</comment>
<dbReference type="NCBIfam" id="TIGR02937">
    <property type="entry name" value="sigma70-ECF"/>
    <property type="match status" value="1"/>
</dbReference>
<keyword evidence="2" id="KW-0805">Transcription regulation</keyword>
<dbReference type="PANTHER" id="PTHR43133:SF51">
    <property type="entry name" value="RNA POLYMERASE SIGMA FACTOR"/>
    <property type="match status" value="1"/>
</dbReference>
<accession>A0ABU0E4N5</accession>
<evidence type="ECO:0000256" key="2">
    <source>
        <dbReference type="ARBA" id="ARBA00023015"/>
    </source>
</evidence>
<evidence type="ECO:0000313" key="7">
    <source>
        <dbReference type="EMBL" id="MDQ0361460.1"/>
    </source>
</evidence>
<dbReference type="InterPro" id="IPR013324">
    <property type="entry name" value="RNA_pol_sigma_r3/r4-like"/>
</dbReference>
<name>A0ABU0E4N5_9FIRM</name>
<keyword evidence="4" id="KW-0804">Transcription</keyword>
<dbReference type="SUPFAM" id="SSF88659">
    <property type="entry name" value="Sigma3 and sigma4 domains of RNA polymerase sigma factors"/>
    <property type="match status" value="1"/>
</dbReference>
<feature type="domain" description="RNA polymerase sigma factor 70 region 4 type 2" evidence="6">
    <location>
        <begin position="126"/>
        <end position="171"/>
    </location>
</feature>
<evidence type="ECO:0000313" key="8">
    <source>
        <dbReference type="Proteomes" id="UP001230220"/>
    </source>
</evidence>
<evidence type="ECO:0000259" key="5">
    <source>
        <dbReference type="Pfam" id="PF04542"/>
    </source>
</evidence>
<dbReference type="Pfam" id="PF08281">
    <property type="entry name" value="Sigma70_r4_2"/>
    <property type="match status" value="1"/>
</dbReference>
<dbReference type="EMBL" id="JAUSUR010000003">
    <property type="protein sequence ID" value="MDQ0361460.1"/>
    <property type="molecule type" value="Genomic_DNA"/>
</dbReference>
<dbReference type="InterPro" id="IPR007627">
    <property type="entry name" value="RNA_pol_sigma70_r2"/>
</dbReference>
<feature type="domain" description="RNA polymerase sigma-70 region 2" evidence="5">
    <location>
        <begin position="26"/>
        <end position="92"/>
    </location>
</feature>
<gene>
    <name evidence="7" type="ORF">J2S15_002207</name>
</gene>
<dbReference type="Proteomes" id="UP001230220">
    <property type="component" value="Unassembled WGS sequence"/>
</dbReference>
<dbReference type="Gene3D" id="1.10.10.10">
    <property type="entry name" value="Winged helix-like DNA-binding domain superfamily/Winged helix DNA-binding domain"/>
    <property type="match status" value="1"/>
</dbReference>
<organism evidence="7 8">
    <name type="scientific">Breznakia pachnodae</name>
    <dbReference type="NCBI Taxonomy" id="265178"/>
    <lineage>
        <taxon>Bacteria</taxon>
        <taxon>Bacillati</taxon>
        <taxon>Bacillota</taxon>
        <taxon>Erysipelotrichia</taxon>
        <taxon>Erysipelotrichales</taxon>
        <taxon>Erysipelotrichaceae</taxon>
        <taxon>Breznakia</taxon>
    </lineage>
</organism>
<dbReference type="InterPro" id="IPR013249">
    <property type="entry name" value="RNA_pol_sigma70_r4_t2"/>
</dbReference>
<dbReference type="InterPro" id="IPR013325">
    <property type="entry name" value="RNA_pol_sigma_r2"/>
</dbReference>
<keyword evidence="3" id="KW-0731">Sigma factor</keyword>
<dbReference type="SUPFAM" id="SSF88946">
    <property type="entry name" value="Sigma2 domain of RNA polymerase sigma factors"/>
    <property type="match status" value="1"/>
</dbReference>
<dbReference type="PANTHER" id="PTHR43133">
    <property type="entry name" value="RNA POLYMERASE ECF-TYPE SIGMA FACTO"/>
    <property type="match status" value="1"/>
</dbReference>
<protein>
    <submittedName>
        <fullName evidence="7">RNA polymerase sigma factor (Sigma-70 family)</fullName>
    </submittedName>
</protein>
<reference evidence="7 8" key="1">
    <citation type="submission" date="2023-07" db="EMBL/GenBank/DDBJ databases">
        <title>Genomic Encyclopedia of Type Strains, Phase IV (KMG-IV): sequencing the most valuable type-strain genomes for metagenomic binning, comparative biology and taxonomic classification.</title>
        <authorList>
            <person name="Goeker M."/>
        </authorList>
    </citation>
    <scope>NUCLEOTIDE SEQUENCE [LARGE SCALE GENOMIC DNA]</scope>
    <source>
        <strain evidence="7 8">DSM 16784</strain>
    </source>
</reference>
<dbReference type="Pfam" id="PF04542">
    <property type="entry name" value="Sigma70_r2"/>
    <property type="match status" value="1"/>
</dbReference>
<evidence type="ECO:0000256" key="1">
    <source>
        <dbReference type="ARBA" id="ARBA00010641"/>
    </source>
</evidence>
<dbReference type="CDD" id="cd06171">
    <property type="entry name" value="Sigma70_r4"/>
    <property type="match status" value="1"/>
</dbReference>
<comment type="similarity">
    <text evidence="1">Belongs to the sigma-70 factor family. ECF subfamily.</text>
</comment>
<dbReference type="InterPro" id="IPR014284">
    <property type="entry name" value="RNA_pol_sigma-70_dom"/>
</dbReference>
<evidence type="ECO:0000256" key="3">
    <source>
        <dbReference type="ARBA" id="ARBA00023082"/>
    </source>
</evidence>
<dbReference type="Gene3D" id="1.10.1740.10">
    <property type="match status" value="1"/>
</dbReference>
<proteinExistence type="inferred from homology"/>
<dbReference type="InterPro" id="IPR036388">
    <property type="entry name" value="WH-like_DNA-bd_sf"/>
</dbReference>
<sequence>MSRLNEISEEVILRAMNGDTEAFTELYKAYYKRVYFMSAQFFRNSELAKDVVQEVFIKVYKQIENLKTPKAFSSWIHVITYHECQNKARRKKFKMYELSEDEKIEDFPNVNEVDVVDQVENERVKEIIMESLEKLSDPLKEVAILRFFEELKTQEIADILEVPRSTVSTRIIKIKKVLSSDLERKGVQRNFGIAILSPTLLHEVYGILSKKYSIDETAANEILQAILAGGSIVTAGGIAIATKILLGGLTGAAIIGGVWMVNQEEEPKPDTQIEWISLPSIEPIEEETAKIKDITFDSTWTSSSVHINVETTNNNYDKILINDSETLDVIDNGNYIIKLLKEDDILDEREITISNIDRNSPVATGEELGNDYLIYLKEDISGINKNSIEYYKNGMFTDDYTFDEISNTLTIKNEKSSVHELYVSDNAGNLLTITLKVVE</sequence>
<dbReference type="RefSeq" id="WP_307408198.1">
    <property type="nucleotide sequence ID" value="NZ_JAUSUR010000003.1"/>
</dbReference>
<evidence type="ECO:0000259" key="6">
    <source>
        <dbReference type="Pfam" id="PF08281"/>
    </source>
</evidence>
<evidence type="ECO:0000256" key="4">
    <source>
        <dbReference type="ARBA" id="ARBA00023163"/>
    </source>
</evidence>